<dbReference type="AlphaFoldDB" id="A0A7R8XGC4"/>
<reference evidence="2" key="1">
    <citation type="submission" date="2020-11" db="EMBL/GenBank/DDBJ databases">
        <authorList>
            <person name="Tran Van P."/>
        </authorList>
    </citation>
    <scope>NUCLEOTIDE SEQUENCE</scope>
</reference>
<sequence>MKMTQQGAKLQRLNNDLVKVIETLKQQREEVMERMEALHKEKKELEREMQALHERLTSVNQKISNVAPVLNTYTEAIRDAESSYYKICQGSEMLLNILKKDLDAYRQIALDTSPYAVPSTDAKPTNI</sequence>
<keyword evidence="3" id="KW-1185">Reference proteome</keyword>
<proteinExistence type="predicted"/>
<dbReference type="PANTHER" id="PTHR28661:SF1">
    <property type="entry name" value="MICROTUBULE NUCLEATION FACTOR SSNA1"/>
    <property type="match status" value="1"/>
</dbReference>
<organism evidence="2">
    <name type="scientific">Darwinula stevensoni</name>
    <dbReference type="NCBI Taxonomy" id="69355"/>
    <lineage>
        <taxon>Eukaryota</taxon>
        <taxon>Metazoa</taxon>
        <taxon>Ecdysozoa</taxon>
        <taxon>Arthropoda</taxon>
        <taxon>Crustacea</taxon>
        <taxon>Oligostraca</taxon>
        <taxon>Ostracoda</taxon>
        <taxon>Podocopa</taxon>
        <taxon>Podocopida</taxon>
        <taxon>Darwinulocopina</taxon>
        <taxon>Darwinuloidea</taxon>
        <taxon>Darwinulidae</taxon>
        <taxon>Darwinula</taxon>
    </lineage>
</organism>
<dbReference type="GO" id="GO:0036064">
    <property type="term" value="C:ciliary basal body"/>
    <property type="evidence" value="ECO:0007669"/>
    <property type="project" value="TreeGrafter"/>
</dbReference>
<name>A0A7R8XGC4_9CRUS</name>
<protein>
    <submittedName>
        <fullName evidence="2">Uncharacterized protein</fullName>
    </submittedName>
</protein>
<dbReference type="Gene3D" id="1.20.5.340">
    <property type="match status" value="1"/>
</dbReference>
<dbReference type="EMBL" id="LR900724">
    <property type="protein sequence ID" value="CAD7246685.1"/>
    <property type="molecule type" value="Genomic_DNA"/>
</dbReference>
<dbReference type="EMBL" id="CAJPEV010001207">
    <property type="protein sequence ID" value="CAG0891359.1"/>
    <property type="molecule type" value="Genomic_DNA"/>
</dbReference>
<dbReference type="SUPFAM" id="SSF57997">
    <property type="entry name" value="Tropomyosin"/>
    <property type="match status" value="1"/>
</dbReference>
<keyword evidence="1" id="KW-0175">Coiled coil</keyword>
<dbReference type="InterPro" id="IPR033362">
    <property type="entry name" value="SSNA1_fam"/>
</dbReference>
<evidence type="ECO:0000256" key="1">
    <source>
        <dbReference type="SAM" id="Coils"/>
    </source>
</evidence>
<dbReference type="OrthoDB" id="295355at2759"/>
<dbReference type="Proteomes" id="UP000677054">
    <property type="component" value="Unassembled WGS sequence"/>
</dbReference>
<accession>A0A7R8XGC4</accession>
<feature type="coiled-coil region" evidence="1">
    <location>
        <begin position="10"/>
        <end position="62"/>
    </location>
</feature>
<evidence type="ECO:0000313" key="3">
    <source>
        <dbReference type="Proteomes" id="UP000677054"/>
    </source>
</evidence>
<gene>
    <name evidence="2" type="ORF">DSTB1V02_LOCUS6532</name>
</gene>
<evidence type="ECO:0000313" key="2">
    <source>
        <dbReference type="EMBL" id="CAD7246685.1"/>
    </source>
</evidence>
<dbReference type="PANTHER" id="PTHR28661">
    <property type="entry name" value="SJOEGREN SYNDROME NUCLEAR AUTOANTIGEN 1"/>
    <property type="match status" value="1"/>
</dbReference>